<dbReference type="EMBL" id="JAVLET010000013">
    <property type="protein sequence ID" value="KAL0466174.1"/>
    <property type="molecule type" value="Genomic_DNA"/>
</dbReference>
<evidence type="ECO:0000256" key="4">
    <source>
        <dbReference type="ARBA" id="ARBA00023136"/>
    </source>
</evidence>
<feature type="transmembrane region" description="Helical" evidence="6">
    <location>
        <begin position="292"/>
        <end position="311"/>
    </location>
</feature>
<evidence type="ECO:0000256" key="6">
    <source>
        <dbReference type="SAM" id="Phobius"/>
    </source>
</evidence>
<protein>
    <submittedName>
        <fullName evidence="8">MFS general substrate transporter</fullName>
    </submittedName>
</protein>
<dbReference type="InterPro" id="IPR011701">
    <property type="entry name" value="MFS"/>
</dbReference>
<dbReference type="PROSITE" id="PS50850">
    <property type="entry name" value="MFS"/>
    <property type="match status" value="1"/>
</dbReference>
<keyword evidence="9" id="KW-1185">Reference proteome</keyword>
<feature type="transmembrane region" description="Helical" evidence="6">
    <location>
        <begin position="374"/>
        <end position="392"/>
    </location>
</feature>
<feature type="transmembrane region" description="Helical" evidence="6">
    <location>
        <begin position="181"/>
        <end position="200"/>
    </location>
</feature>
<feature type="transmembrane region" description="Helical" evidence="6">
    <location>
        <begin position="538"/>
        <end position="557"/>
    </location>
</feature>
<feature type="transmembrane region" description="Helical" evidence="6">
    <location>
        <begin position="53"/>
        <end position="72"/>
    </location>
</feature>
<name>A0ABR3D0I8_NEUIN</name>
<feature type="transmembrane region" description="Helical" evidence="6">
    <location>
        <begin position="123"/>
        <end position="142"/>
    </location>
</feature>
<evidence type="ECO:0000256" key="3">
    <source>
        <dbReference type="ARBA" id="ARBA00022989"/>
    </source>
</evidence>
<dbReference type="InterPro" id="IPR036259">
    <property type="entry name" value="MFS_trans_sf"/>
</dbReference>
<comment type="caution">
    <text evidence="8">The sequence shown here is derived from an EMBL/GenBank/DDBJ whole genome shotgun (WGS) entry which is preliminary data.</text>
</comment>
<feature type="region of interest" description="Disordered" evidence="5">
    <location>
        <begin position="1"/>
        <end position="48"/>
    </location>
</feature>
<evidence type="ECO:0000256" key="1">
    <source>
        <dbReference type="ARBA" id="ARBA00004141"/>
    </source>
</evidence>
<dbReference type="PRINTS" id="PR01036">
    <property type="entry name" value="TCRTETB"/>
</dbReference>
<dbReference type="PANTHER" id="PTHR23501:SF198">
    <property type="entry name" value="AZOLE RESISTANCE PROTEIN 1-RELATED"/>
    <property type="match status" value="1"/>
</dbReference>
<feature type="transmembrane region" description="Helical" evidence="6">
    <location>
        <begin position="148"/>
        <end position="169"/>
    </location>
</feature>
<dbReference type="SUPFAM" id="SSF103473">
    <property type="entry name" value="MFS general substrate transporter"/>
    <property type="match status" value="1"/>
</dbReference>
<proteinExistence type="predicted"/>
<dbReference type="PANTHER" id="PTHR23501">
    <property type="entry name" value="MAJOR FACILITATOR SUPERFAMILY"/>
    <property type="match status" value="1"/>
</dbReference>
<dbReference type="Gene3D" id="1.20.1250.20">
    <property type="entry name" value="MFS general substrate transporter like domains"/>
    <property type="match status" value="1"/>
</dbReference>
<feature type="domain" description="Major facilitator superfamily (MFS) profile" evidence="7">
    <location>
        <begin position="59"/>
        <end position="560"/>
    </location>
</feature>
<organism evidence="8 9">
    <name type="scientific">Neurospora intermedia</name>
    <dbReference type="NCBI Taxonomy" id="5142"/>
    <lineage>
        <taxon>Eukaryota</taxon>
        <taxon>Fungi</taxon>
        <taxon>Dikarya</taxon>
        <taxon>Ascomycota</taxon>
        <taxon>Pezizomycotina</taxon>
        <taxon>Sordariomycetes</taxon>
        <taxon>Sordariomycetidae</taxon>
        <taxon>Sordariales</taxon>
        <taxon>Sordariaceae</taxon>
        <taxon>Neurospora</taxon>
    </lineage>
</organism>
<feature type="compositionally biased region" description="Basic and acidic residues" evidence="5">
    <location>
        <begin position="15"/>
        <end position="32"/>
    </location>
</feature>
<feature type="transmembrane region" description="Helical" evidence="6">
    <location>
        <begin position="463"/>
        <end position="482"/>
    </location>
</feature>
<feature type="transmembrane region" description="Helical" evidence="6">
    <location>
        <begin position="261"/>
        <end position="280"/>
    </location>
</feature>
<evidence type="ECO:0000256" key="2">
    <source>
        <dbReference type="ARBA" id="ARBA00022692"/>
    </source>
</evidence>
<reference evidence="8 9" key="1">
    <citation type="submission" date="2023-09" db="EMBL/GenBank/DDBJ databases">
        <title>Multi-omics analysis of a traditional fermented food reveals byproduct-associated fungal strains for waste-to-food upcycling.</title>
        <authorList>
            <consortium name="Lawrence Berkeley National Laboratory"/>
            <person name="Rekdal V.M."/>
            <person name="Villalobos-Escobedo J.M."/>
            <person name="Rodriguez-Valeron N."/>
            <person name="Garcia M.O."/>
            <person name="Vasquez D.P."/>
            <person name="Damayanti I."/>
            <person name="Sorensen P.M."/>
            <person name="Baidoo E.E."/>
            <person name="De Carvalho A.C."/>
            <person name="Riley R."/>
            <person name="Lipzen A."/>
            <person name="He G."/>
            <person name="Yan M."/>
            <person name="Haridas S."/>
            <person name="Daum C."/>
            <person name="Yoshinaga Y."/>
            <person name="Ng V."/>
            <person name="Grigoriev I.V."/>
            <person name="Munk R."/>
            <person name="Nuraida L."/>
            <person name="Wijaya C.H."/>
            <person name="Morales P.-C."/>
            <person name="Keasling J.D."/>
        </authorList>
    </citation>
    <scope>NUCLEOTIDE SEQUENCE [LARGE SCALE GENOMIC DNA]</scope>
    <source>
        <strain evidence="8 9">FGSC 2613</strain>
    </source>
</reference>
<evidence type="ECO:0000256" key="5">
    <source>
        <dbReference type="SAM" id="MobiDB-lite"/>
    </source>
</evidence>
<dbReference type="CDD" id="cd17502">
    <property type="entry name" value="MFS_Azr1_MDR_like"/>
    <property type="match status" value="1"/>
</dbReference>
<keyword evidence="4 6" id="KW-0472">Membrane</keyword>
<feature type="transmembrane region" description="Helical" evidence="6">
    <location>
        <begin position="331"/>
        <end position="354"/>
    </location>
</feature>
<dbReference type="InterPro" id="IPR020846">
    <property type="entry name" value="MFS_dom"/>
</dbReference>
<feature type="transmembrane region" description="Helical" evidence="6">
    <location>
        <begin position="430"/>
        <end position="451"/>
    </location>
</feature>
<keyword evidence="2 6" id="KW-0812">Transmembrane</keyword>
<accession>A0ABR3D0I8</accession>
<gene>
    <name evidence="8" type="ORF">QR685DRAFT_535887</name>
</gene>
<sequence>MEPLPRANSPMSSMPDKRETSQQDLEAHDTDKTITAVEDTATSPTDETNYPTGVHLTLIILSLCVSVFLVALDQTIIAPALGAITTQFASIKDIGWYGASYLLTTTALQPMYGNIYTLFDIRWTFLGAVALFELGSLISGVAPSSTAFIVGRAVAGLGTAGIFSGAMVILTYTMPLRKRPVMFGVFGGLWGVSSVVGPLLGGAFTDKVTWRWCFYINLPLGGAAMAVIFFFLRIPRHASDDKGGDENGNSKASFGSKLLQLDLIGAATFIPAIVMLLLALQWGGADYPWDSSVVIGLFVGAAVMTLIFVGIEIWQQDRGLLPPHFFKDRNVLAAMMFAMFVGAYFFPLVFYLALYFQAVKGDSAIEAGIKLLPYLISFVLASMASGALITIFGCINPVVLFETALMTAGAGLITTFWLDTPLSKWFGYQVVAGLGTGVCFQAGILVVQNVLPQHLIPQATACVQFFQSFGGAVFIAVAQSVFQNGIINNLVRDTPDISPELIINSGASDIRQVLTNMGREDATNAVLGAYTLGLRNTFYISAAAAGCTFLAACCFEWRKIQKGGGEKQQAQIWH</sequence>
<evidence type="ECO:0000313" key="9">
    <source>
        <dbReference type="Proteomes" id="UP001451303"/>
    </source>
</evidence>
<comment type="subcellular location">
    <subcellularLocation>
        <location evidence="1">Membrane</location>
        <topology evidence="1">Multi-pass membrane protein</topology>
    </subcellularLocation>
</comment>
<feature type="transmembrane region" description="Helical" evidence="6">
    <location>
        <begin position="212"/>
        <end position="232"/>
    </location>
</feature>
<evidence type="ECO:0000313" key="8">
    <source>
        <dbReference type="EMBL" id="KAL0466174.1"/>
    </source>
</evidence>
<evidence type="ECO:0000259" key="7">
    <source>
        <dbReference type="PROSITE" id="PS50850"/>
    </source>
</evidence>
<dbReference type="Proteomes" id="UP001451303">
    <property type="component" value="Unassembled WGS sequence"/>
</dbReference>
<dbReference type="Pfam" id="PF07690">
    <property type="entry name" value="MFS_1"/>
    <property type="match status" value="1"/>
</dbReference>
<keyword evidence="3 6" id="KW-1133">Transmembrane helix</keyword>